<dbReference type="SUPFAM" id="SSF101908">
    <property type="entry name" value="Putative isomerase YbhE"/>
    <property type="match status" value="2"/>
</dbReference>
<evidence type="ECO:0000313" key="7">
    <source>
        <dbReference type="Proteomes" id="UP000023152"/>
    </source>
</evidence>
<dbReference type="Pfam" id="PF08309">
    <property type="entry name" value="LVIVD"/>
    <property type="match status" value="10"/>
</dbReference>
<dbReference type="InterPro" id="IPR015919">
    <property type="entry name" value="Cadherin-like_sf"/>
</dbReference>
<feature type="domain" description="Dystroglycan-type cadherin-like" evidence="5">
    <location>
        <begin position="906"/>
        <end position="1004"/>
    </location>
</feature>
<keyword evidence="3" id="KW-1133">Transmembrane helix</keyword>
<proteinExistence type="predicted"/>
<evidence type="ECO:0000256" key="1">
    <source>
        <dbReference type="SAM" id="Coils"/>
    </source>
</evidence>
<name>X6MS51_RETFI</name>
<dbReference type="GO" id="GO:0016011">
    <property type="term" value="C:dystroglycan complex"/>
    <property type="evidence" value="ECO:0007669"/>
    <property type="project" value="TreeGrafter"/>
</dbReference>
<dbReference type="Gene3D" id="2.130.10.10">
    <property type="entry name" value="YVTN repeat-like/Quinoprotein amine dehydrogenase"/>
    <property type="match status" value="1"/>
</dbReference>
<evidence type="ECO:0000256" key="2">
    <source>
        <dbReference type="SAM" id="MobiDB-lite"/>
    </source>
</evidence>
<dbReference type="GO" id="GO:0043236">
    <property type="term" value="F:laminin binding"/>
    <property type="evidence" value="ECO:0007669"/>
    <property type="project" value="TreeGrafter"/>
</dbReference>
<dbReference type="InterPro" id="IPR025252">
    <property type="entry name" value="DUF4200"/>
</dbReference>
<dbReference type="Pfam" id="PF05345">
    <property type="entry name" value="He_PIG"/>
    <property type="match status" value="3"/>
</dbReference>
<keyword evidence="7" id="KW-1185">Reference proteome</keyword>
<sequence length="1748" mass="195717">MKSCWQMGWAYWKVVTLFLCVLKNMRVCQSTVVTHAIPNQVIEVNRQYNYSLDGVFEGNFTRVEATESGKSGLPSWLALEYAVIDSDARYFAHSVTVVSNRAYVAADGGVEIFDVTNKSAPVLLSIYPLQNGAARNVVIWNAEMAFVASGTAGVQLLNVSNGSDPTWISAIDAGPGGYTYDLAMWSQTLFVANGAGGLRIVDVANVSHPRVLCTFNASFVGAQSLYVDHDIVYVANAYGGLQLINVSNKTEPVLLSTVSSGSGNAQAVRVQGTTAFVAEYVGIRIIDVSNKTHPKVLAVLDNDEVAKALNLDISGNLVFMANGYEGIEVINVTNQSRPVTLTSYLEDYGIACGVTIVNDSTLFVADGQTISITITAWNATTRLNATTFRLKTIQSPRPLENNLPDQSICPGMSSSVWLESRSLFAYSGNAVLTLSLTMQDGSPLPSWLTLLPAFTLVNTQKCGSTFATATSGNVLLVANDKHGLKLFDISDTTNMQLLSTYPSGVGGSVRGLAIVDDDDNDDNDSGNGEHIAYIANAANGLIILDISIPTNPRLLCNYIIGNINGVTVVNNIAYLAAGVDGLLIVDVQNASHPTLLSVYKESASSFTKNVVVRDSIAFVANMDAGLHIVNVSNASAPQLISIIPSTPGKACDVALKEDGDIILVANLINLFIIDIRDLSNPHLLWTYPAGSGYNIPGVTVVGNTTLISNWEAGVKFFDISNASNPIFLGELPSSNGVDACTYSTTVSSNTIFVSDASAGFRTIDASQWELTAQPLWSDVGNYKLHVVAMDEFGATGYTNLVIRVEGPPKIMQSIPKQIAMTGQSFYYFVPEGVIVDHNHDQINFTARLSDGHPLPSWLFFNSISATFAGVPQESHVGTLTITLFASDNIAGTVNTSFELHVNYVPTVVSPIPKPPSIRVGKNFSFYVSETTFHDVNDVLTYNATYMDGTRLPNWLHFNSDSLHFFGVPTTADLGTITLAVTATDSYNATTFAAFDLAVIANSPPLLERLIPNQKATVTEDFAFAVPLDTFVDPNGDELTWIAETSHAKWLTFDPEKKSFFGRPEREDTNVLAPRTVTVQLSAGDGQSFTTTSFNIDVYGDSWPVFVATQVITIGPILTYLFYRYRRYTHRKNYVLACHLRTVLNLIYKDFACNDGEPYAMEQTIEQNNEETSFYNNLNDIEQNYLQFVLVKLWKNWEYAKTRAVCTRCLTDLKEFRKQIPRIASIALDKLKIYIHEFQNFGLVFMTHRIFFFSNFFLQTLKQKDWQYLINVKKRFNFAVLSYYGYSANQHCNIIKKKIVISDIIPLLLKNDKFSSTVSRRRVNHKINNKIKSFQIFLNKKVSKRSLKQERICTKRRGPLEKRATIAQKSMELQENLCQFNNFLKDKSDKRAQYLKKGEDEKAVKLIKQKEVQAKNEELKISIVNATTLEEEFKTLQKYEQYLETVKRRAFHECPDVESILKKYNLLNETRRTLERKEENSAEELEQLRMKLSDYSNDQNNICLDLNNENQRLQKKYEKIKNENQELELTISKIIQQNVNQNRELTELVISVRNLYDKCTFHLRNIHHFQNFDDENATKVNNETNAESNTRNKNANKNETSAKKGNSQSKPENKEHIAIIEELLAFEIPQKLDIIRHYIIDYKDIVNAQCTLQLKKNFVFDCCFLYMIFFQSLNCTRNFLIMLLSLRHFIFRTKRKLSTTLLHMLASFLLFTQAVEGRNLFAYLYLFVIMTDKKNKKMEPCPFTSSFEL</sequence>
<feature type="domain" description="Dystroglycan-type cadherin-like" evidence="5">
    <location>
        <begin position="1005"/>
        <end position="1108"/>
    </location>
</feature>
<dbReference type="GO" id="GO:0005509">
    <property type="term" value="F:calcium ion binding"/>
    <property type="evidence" value="ECO:0007669"/>
    <property type="project" value="InterPro"/>
</dbReference>
<feature type="transmembrane region" description="Helical" evidence="3">
    <location>
        <begin position="1662"/>
        <end position="1683"/>
    </location>
</feature>
<dbReference type="InterPro" id="IPR006644">
    <property type="entry name" value="Cadg"/>
</dbReference>
<keyword evidence="3" id="KW-0812">Transmembrane</keyword>
<reference evidence="6 7" key="1">
    <citation type="journal article" date="2013" name="Curr. Biol.">
        <title>The Genome of the Foraminiferan Reticulomyxa filosa.</title>
        <authorList>
            <person name="Glockner G."/>
            <person name="Hulsmann N."/>
            <person name="Schleicher M."/>
            <person name="Noegel A.A."/>
            <person name="Eichinger L."/>
            <person name="Gallinger C."/>
            <person name="Pawlowski J."/>
            <person name="Sierra R."/>
            <person name="Euteneuer U."/>
            <person name="Pillet L."/>
            <person name="Moustafa A."/>
            <person name="Platzer M."/>
            <person name="Groth M."/>
            <person name="Szafranski K."/>
            <person name="Schliwa M."/>
        </authorList>
    </citation>
    <scope>NUCLEOTIDE SEQUENCE [LARGE SCALE GENOMIC DNA]</scope>
</reference>
<dbReference type="Proteomes" id="UP000023152">
    <property type="component" value="Unassembled WGS sequence"/>
</dbReference>
<feature type="domain" description="Dystroglycan-type cadherin-like" evidence="5">
    <location>
        <begin position="809"/>
        <end position="905"/>
    </location>
</feature>
<dbReference type="Pfam" id="PF13863">
    <property type="entry name" value="DUF4200"/>
    <property type="match status" value="1"/>
</dbReference>
<keyword evidence="4" id="KW-0732">Signal</keyword>
<dbReference type="SUPFAM" id="SSF49313">
    <property type="entry name" value="Cadherin-like"/>
    <property type="match status" value="3"/>
</dbReference>
<comment type="caution">
    <text evidence="6">The sequence shown here is derived from an EMBL/GenBank/DDBJ whole genome shotgun (WGS) entry which is preliminary data.</text>
</comment>
<dbReference type="OrthoDB" id="10264298at2759"/>
<organism evidence="6 7">
    <name type="scientific">Reticulomyxa filosa</name>
    <dbReference type="NCBI Taxonomy" id="46433"/>
    <lineage>
        <taxon>Eukaryota</taxon>
        <taxon>Sar</taxon>
        <taxon>Rhizaria</taxon>
        <taxon>Retaria</taxon>
        <taxon>Foraminifera</taxon>
        <taxon>Monothalamids</taxon>
        <taxon>Reticulomyxidae</taxon>
        <taxon>Reticulomyxa</taxon>
    </lineage>
</organism>
<accession>X6MS51</accession>
<feature type="transmembrane region" description="Helical" evidence="3">
    <location>
        <begin position="1703"/>
        <end position="1727"/>
    </location>
</feature>
<evidence type="ECO:0000256" key="4">
    <source>
        <dbReference type="SAM" id="SignalP"/>
    </source>
</evidence>
<feature type="chain" id="PRO_5004975412" evidence="4">
    <location>
        <begin position="31"/>
        <end position="1748"/>
    </location>
</feature>
<dbReference type="InterPro" id="IPR013783">
    <property type="entry name" value="Ig-like_fold"/>
</dbReference>
<feature type="coiled-coil region" evidence="1">
    <location>
        <begin position="1428"/>
        <end position="1543"/>
    </location>
</feature>
<dbReference type="Gene3D" id="2.60.40.10">
    <property type="entry name" value="Immunoglobulins"/>
    <property type="match status" value="3"/>
</dbReference>
<dbReference type="EMBL" id="ASPP01018719">
    <property type="protein sequence ID" value="ETO15890.1"/>
    <property type="molecule type" value="Genomic_DNA"/>
</dbReference>
<keyword evidence="3" id="KW-0472">Membrane</keyword>
<dbReference type="InterPro" id="IPR015943">
    <property type="entry name" value="WD40/YVTN_repeat-like_dom_sf"/>
</dbReference>
<dbReference type="SMART" id="SM00736">
    <property type="entry name" value="CADG"/>
    <property type="match status" value="3"/>
</dbReference>
<keyword evidence="1" id="KW-0175">Coiled coil</keyword>
<feature type="signal peptide" evidence="4">
    <location>
        <begin position="1"/>
        <end position="30"/>
    </location>
</feature>
<evidence type="ECO:0000256" key="3">
    <source>
        <dbReference type="SAM" id="Phobius"/>
    </source>
</evidence>
<feature type="compositionally biased region" description="Polar residues" evidence="2">
    <location>
        <begin position="1582"/>
        <end position="1609"/>
    </location>
</feature>
<feature type="region of interest" description="Disordered" evidence="2">
    <location>
        <begin position="1582"/>
        <end position="1611"/>
    </location>
</feature>
<evidence type="ECO:0000313" key="6">
    <source>
        <dbReference type="EMBL" id="ETO15890.1"/>
    </source>
</evidence>
<dbReference type="PANTHER" id="PTHR21559">
    <property type="entry name" value="DYSTROGLYCAN-RELATED"/>
    <property type="match status" value="1"/>
</dbReference>
<dbReference type="InterPro" id="IPR013211">
    <property type="entry name" value="LVIVD"/>
</dbReference>
<gene>
    <name evidence="6" type="ORF">RFI_21475</name>
</gene>
<protein>
    <submittedName>
        <fullName evidence="6">Outer membrane adhesin like protein</fullName>
    </submittedName>
</protein>
<dbReference type="PANTHER" id="PTHR21559:SF21">
    <property type="entry name" value="DYSTROGLYCAN 1"/>
    <property type="match status" value="1"/>
</dbReference>
<evidence type="ECO:0000259" key="5">
    <source>
        <dbReference type="SMART" id="SM00736"/>
    </source>
</evidence>